<dbReference type="AlphaFoldDB" id="A0A0D0D805"/>
<reference evidence="5" key="2">
    <citation type="submission" date="2015-01" db="EMBL/GenBank/DDBJ databases">
        <title>Evolutionary Origins and Diversification of the Mycorrhizal Mutualists.</title>
        <authorList>
            <consortium name="DOE Joint Genome Institute"/>
            <consortium name="Mycorrhizal Genomics Consortium"/>
            <person name="Kohler A."/>
            <person name="Kuo A."/>
            <person name="Nagy L.G."/>
            <person name="Floudas D."/>
            <person name="Copeland A."/>
            <person name="Barry K.W."/>
            <person name="Cichocki N."/>
            <person name="Veneault-Fourrey C."/>
            <person name="LaButti K."/>
            <person name="Lindquist E.A."/>
            <person name="Lipzen A."/>
            <person name="Lundell T."/>
            <person name="Morin E."/>
            <person name="Murat C."/>
            <person name="Riley R."/>
            <person name="Ohm R."/>
            <person name="Sun H."/>
            <person name="Tunlid A."/>
            <person name="Henrissat B."/>
            <person name="Grigoriev I.V."/>
            <person name="Hibbett D.S."/>
            <person name="Martin F."/>
        </authorList>
    </citation>
    <scope>NUCLEOTIDE SEQUENCE [LARGE SCALE GENOMIC DNA]</scope>
    <source>
        <strain evidence="2 5">Ve08.2h10</strain>
    </source>
</reference>
<dbReference type="EMBL" id="KN827515">
    <property type="protein sequence ID" value="KIK76395.1"/>
    <property type="molecule type" value="Genomic_DNA"/>
</dbReference>
<dbReference type="EMBL" id="KN827497">
    <property type="protein sequence ID" value="KIK76429.1"/>
    <property type="molecule type" value="Genomic_DNA"/>
</dbReference>
<organism evidence="4 5">
    <name type="scientific">Paxillus rubicundulus Ve08.2h10</name>
    <dbReference type="NCBI Taxonomy" id="930991"/>
    <lineage>
        <taxon>Eukaryota</taxon>
        <taxon>Fungi</taxon>
        <taxon>Dikarya</taxon>
        <taxon>Basidiomycota</taxon>
        <taxon>Agaricomycotina</taxon>
        <taxon>Agaricomycetes</taxon>
        <taxon>Agaricomycetidae</taxon>
        <taxon>Boletales</taxon>
        <taxon>Paxilineae</taxon>
        <taxon>Paxillaceae</taxon>
        <taxon>Paxillus</taxon>
    </lineage>
</organism>
<sequence length="121" mass="13201">MGDSVEGLCENEEGYAYLESQSGLQSRSTYVSNQQALTPLLPNTEIPSPQAPLPTPIPTPSPHQATIADGIKRVSGVGTWASRLRPNMSEKRLPPMRGAKETWPQSSERVKTAWKVKVMGI</sequence>
<feature type="compositionally biased region" description="Pro residues" evidence="1">
    <location>
        <begin position="49"/>
        <end position="61"/>
    </location>
</feature>
<protein>
    <submittedName>
        <fullName evidence="4">Uncharacterized protein</fullName>
    </submittedName>
</protein>
<name>A0A0D0D805_9AGAM</name>
<evidence type="ECO:0000313" key="3">
    <source>
        <dbReference type="EMBL" id="KIK76395.1"/>
    </source>
</evidence>
<evidence type="ECO:0000256" key="1">
    <source>
        <dbReference type="SAM" id="MobiDB-lite"/>
    </source>
</evidence>
<dbReference type="HOGENOM" id="CLU_2038804_0_0_1"/>
<evidence type="ECO:0000313" key="5">
    <source>
        <dbReference type="Proteomes" id="UP000054538"/>
    </source>
</evidence>
<gene>
    <name evidence="4" type="ORF">PAXRUDRAFT_18229</name>
    <name evidence="3" type="ORF">PAXRUDRAFT_18254</name>
    <name evidence="2" type="ORF">PAXRUDRAFT_18424</name>
</gene>
<reference evidence="4" key="3">
    <citation type="submission" date="2015-02" db="EMBL/GenBank/DDBJ databases">
        <title>Evolutionary Origins and Diversification of the Mycorrhizal Mutualists.</title>
        <authorList>
            <consortium name="DOE Joint Genome Institute"/>
            <consortium name="Mycorrhizal Genomics Consortium"/>
            <person name="Kohler A."/>
            <person name="Kuo A."/>
            <person name="Nagy L.G."/>
            <person name="Floudas D."/>
            <person name="Copeland A."/>
            <person name="Barry K.W."/>
            <person name="Cichocki N."/>
            <person name="Veneault-Fourrey C."/>
            <person name="LaButti K."/>
            <person name="Lindquist E.A."/>
            <person name="Lipzen A."/>
            <person name="Lundell T."/>
            <person name="Morin E."/>
            <person name="Murat C."/>
            <person name="Riley R."/>
            <person name="Ohm R."/>
            <person name="Sun H."/>
            <person name="Tunlid A."/>
            <person name="Henrissat B."/>
            <person name="Grigoriev I.V."/>
            <person name="Hibbett D.S."/>
            <person name="Martin F."/>
        </authorList>
    </citation>
    <scope>NUCLEOTIDE SEQUENCE</scope>
    <source>
        <strain evidence="4">Ve08.2h10</strain>
    </source>
</reference>
<dbReference type="Proteomes" id="UP000054538">
    <property type="component" value="Unassembled WGS sequence"/>
</dbReference>
<dbReference type="EMBL" id="KN827655">
    <property type="protein sequence ID" value="KIK76131.1"/>
    <property type="molecule type" value="Genomic_DNA"/>
</dbReference>
<accession>A0A0D0D805</accession>
<reference evidence="4 5" key="1">
    <citation type="submission" date="2014-04" db="EMBL/GenBank/DDBJ databases">
        <authorList>
            <consortium name="DOE Joint Genome Institute"/>
            <person name="Kuo A."/>
            <person name="Kohler A."/>
            <person name="Jargeat P."/>
            <person name="Nagy L.G."/>
            <person name="Floudas D."/>
            <person name="Copeland A."/>
            <person name="Barry K.W."/>
            <person name="Cichocki N."/>
            <person name="Veneault-Fourrey C."/>
            <person name="LaButti K."/>
            <person name="Lindquist E.A."/>
            <person name="Lipzen A."/>
            <person name="Lundell T."/>
            <person name="Morin E."/>
            <person name="Murat C."/>
            <person name="Sun H."/>
            <person name="Tunlid A."/>
            <person name="Henrissat B."/>
            <person name="Grigoriev I.V."/>
            <person name="Hibbett D.S."/>
            <person name="Martin F."/>
            <person name="Nordberg H.P."/>
            <person name="Cantor M.N."/>
            <person name="Hua S.X."/>
        </authorList>
    </citation>
    <scope>NUCLEOTIDE SEQUENCE [LARGE SCALE GENOMIC DNA]</scope>
    <source>
        <strain evidence="4 5">Ve08.2h10</strain>
    </source>
</reference>
<keyword evidence="5" id="KW-1185">Reference proteome</keyword>
<evidence type="ECO:0000313" key="2">
    <source>
        <dbReference type="EMBL" id="KIK76131.1"/>
    </source>
</evidence>
<feature type="region of interest" description="Disordered" evidence="1">
    <location>
        <begin position="85"/>
        <end position="108"/>
    </location>
</feature>
<proteinExistence type="predicted"/>
<evidence type="ECO:0000313" key="4">
    <source>
        <dbReference type="EMBL" id="KIK76429.1"/>
    </source>
</evidence>
<feature type="region of interest" description="Disordered" evidence="1">
    <location>
        <begin position="40"/>
        <end position="62"/>
    </location>
</feature>